<dbReference type="GO" id="GO:0004358">
    <property type="term" value="F:L-glutamate N-acetyltransferase activity, acting on acetyl-L-ornithine as donor"/>
    <property type="evidence" value="ECO:0007669"/>
    <property type="project" value="UniProtKB-EC"/>
</dbReference>
<keyword evidence="5 6" id="KW-0012">Acyltransferase</keyword>
<keyword evidence="6" id="KW-0963">Cytoplasm</keyword>
<dbReference type="Gene3D" id="3.60.70.12">
    <property type="entry name" value="L-amino peptidase D-ALA esterase/amidase"/>
    <property type="match status" value="1"/>
</dbReference>
<comment type="catalytic activity">
    <reaction evidence="6">
        <text>L-glutamate + acetyl-CoA = N-acetyl-L-glutamate + CoA + H(+)</text>
        <dbReference type="Rhea" id="RHEA:24292"/>
        <dbReference type="ChEBI" id="CHEBI:15378"/>
        <dbReference type="ChEBI" id="CHEBI:29985"/>
        <dbReference type="ChEBI" id="CHEBI:44337"/>
        <dbReference type="ChEBI" id="CHEBI:57287"/>
        <dbReference type="ChEBI" id="CHEBI:57288"/>
        <dbReference type="EC" id="2.3.1.1"/>
    </reaction>
</comment>
<comment type="similarity">
    <text evidence="1 6">Belongs to the ArgJ family.</text>
</comment>
<dbReference type="HAMAP" id="MF_01106">
    <property type="entry name" value="ArgJ"/>
    <property type="match status" value="1"/>
</dbReference>
<comment type="pathway">
    <text evidence="6">Amino-acid biosynthesis; L-arginine biosynthesis; N(2)-acetyl-L-ornithine from L-glutamate: step 1/4.</text>
</comment>
<dbReference type="PANTHER" id="PTHR23100">
    <property type="entry name" value="ARGININE BIOSYNTHESIS BIFUNCTIONAL PROTEIN ARGJ"/>
    <property type="match status" value="1"/>
</dbReference>
<keyword evidence="3 6" id="KW-0808">Transferase</keyword>
<dbReference type="SUPFAM" id="SSF56266">
    <property type="entry name" value="DmpA/ArgJ-like"/>
    <property type="match status" value="1"/>
</dbReference>
<comment type="pathway">
    <text evidence="6">Amino-acid biosynthesis; L-arginine biosynthesis; L-ornithine and N-acetyl-L-glutamate from L-glutamate and N(2)-acetyl-L-ornithine (cyclic): step 1/1.</text>
</comment>
<dbReference type="InterPro" id="IPR016117">
    <property type="entry name" value="ArgJ-like_dom_sf"/>
</dbReference>
<dbReference type="EC" id="2.3.1.35" evidence="6"/>
<evidence type="ECO:0000256" key="5">
    <source>
        <dbReference type="ARBA" id="ARBA00023315"/>
    </source>
</evidence>
<comment type="subunit">
    <text evidence="2 6">Heterotetramer of two alpha and two beta chains.</text>
</comment>
<feature type="site" description="Involved in the stabilization of negative charge on the oxyanion by the formation of the oxyanion hole" evidence="6">
    <location>
        <position position="121"/>
    </location>
</feature>
<dbReference type="InterPro" id="IPR002813">
    <property type="entry name" value="Arg_biosynth_ArgJ"/>
</dbReference>
<comment type="caution">
    <text evidence="7">The sequence shown here is derived from an EMBL/GenBank/DDBJ whole genome shotgun (WGS) entry which is preliminary data.</text>
</comment>
<sequence>MHMIKTNEVTLTDFQWPMGYYNDGIEMGLGKSDKLDFGYLVSEVPASAAGTYTTNKFQAAPTKLTKNTINQDHKLQAVVMNSACANSCTGKQGEQNALTEQQLLSEKLGIDINLVGVASTGLIGAQLPMDKVTAGIKQLSPHHEDNVTKAVLTTDKHPKQACVQITMGGKKVTITGFAKGSGMIHPKMATMLGFVTTDAGIDGDLLQQTLSDNVDTTFNQITVDGDTSTNDMVVVMANGKAGAPQLTSTDDADYPTFKNGLHLVLEELAKQIAADGEGATKLVECNVAGAFNDLEGQEVAKAIVGSNLVKAAIFGQDPNWGRIISTIGMTNAHVDIDHVDIEVNGIPMVKDSLGLPFDEKQASDSMGANKVTIDVDLHVGPATGQAWGCDLTYNYVKINASYHT</sequence>
<dbReference type="NCBIfam" id="TIGR00120">
    <property type="entry name" value="ArgJ"/>
    <property type="match status" value="1"/>
</dbReference>
<protein>
    <recommendedName>
        <fullName evidence="6">Arginine biosynthesis bifunctional protein ArgJ</fullName>
    </recommendedName>
    <domain>
        <recommendedName>
            <fullName evidence="6">Glutamate N-acetyltransferase</fullName>
            <ecNumber evidence="6">2.3.1.35</ecNumber>
        </recommendedName>
        <alternativeName>
            <fullName evidence="6">Ornithine acetyltransferase</fullName>
            <shortName evidence="6">OATase</shortName>
        </alternativeName>
        <alternativeName>
            <fullName evidence="6">Ornithine transacetylase</fullName>
        </alternativeName>
    </domain>
    <domain>
        <recommendedName>
            <fullName evidence="6">Amino-acid acetyltransferase</fullName>
            <ecNumber evidence="6">2.3.1.1</ecNumber>
        </recommendedName>
        <alternativeName>
            <fullName evidence="6">N-acetylglutamate synthase</fullName>
            <shortName evidence="6">AGSase</shortName>
        </alternativeName>
    </domain>
    <component>
        <recommendedName>
            <fullName evidence="6">Arginine biosynthesis bifunctional protein ArgJ alpha chain</fullName>
        </recommendedName>
    </component>
    <component>
        <recommendedName>
            <fullName evidence="6">Arginine biosynthesis bifunctional protein ArgJ beta chain</fullName>
        </recommendedName>
    </component>
</protein>
<reference evidence="8" key="1">
    <citation type="journal article" date="2019" name="Int. J. Syst. Evol. Microbiol.">
        <title>The Global Catalogue of Microorganisms (GCM) 10K type strain sequencing project: providing services to taxonomists for standard genome sequencing and annotation.</title>
        <authorList>
            <consortium name="The Broad Institute Genomics Platform"/>
            <consortium name="The Broad Institute Genome Sequencing Center for Infectious Disease"/>
            <person name="Wu L."/>
            <person name="Ma J."/>
        </authorList>
    </citation>
    <scope>NUCLEOTIDE SEQUENCE [LARGE SCALE GENOMIC DNA]</scope>
    <source>
        <strain evidence="8">CCM 8950</strain>
    </source>
</reference>
<evidence type="ECO:0000256" key="1">
    <source>
        <dbReference type="ARBA" id="ARBA00006774"/>
    </source>
</evidence>
<feature type="binding site" evidence="6">
    <location>
        <position position="179"/>
    </location>
    <ligand>
        <name>substrate</name>
    </ligand>
</feature>
<feature type="chain" id="PRO_5044906342" description="Arginine biosynthesis bifunctional protein ArgJ beta chain" evidence="6">
    <location>
        <begin position="190"/>
        <end position="404"/>
    </location>
</feature>
<feature type="site" description="Involved in the stabilization of negative charge on the oxyanion by the formation of the oxyanion hole" evidence="6">
    <location>
        <position position="120"/>
    </location>
</feature>
<name>A0ABW1T8M5_9LACO</name>
<evidence type="ECO:0000256" key="2">
    <source>
        <dbReference type="ARBA" id="ARBA00011475"/>
    </source>
</evidence>
<dbReference type="CDD" id="cd02152">
    <property type="entry name" value="OAT"/>
    <property type="match status" value="1"/>
</dbReference>
<evidence type="ECO:0000313" key="7">
    <source>
        <dbReference type="EMBL" id="MFC6253937.1"/>
    </source>
</evidence>
<dbReference type="NCBIfam" id="NF003802">
    <property type="entry name" value="PRK05388.1"/>
    <property type="match status" value="1"/>
</dbReference>
<feature type="binding site" evidence="6">
    <location>
        <position position="399"/>
    </location>
    <ligand>
        <name>substrate</name>
    </ligand>
</feature>
<evidence type="ECO:0000256" key="3">
    <source>
        <dbReference type="ARBA" id="ARBA00022679"/>
    </source>
</evidence>
<evidence type="ECO:0000313" key="8">
    <source>
        <dbReference type="Proteomes" id="UP001596190"/>
    </source>
</evidence>
<feature type="binding site" evidence="6">
    <location>
        <position position="153"/>
    </location>
    <ligand>
        <name>substrate</name>
    </ligand>
</feature>
<evidence type="ECO:0000256" key="6">
    <source>
        <dbReference type="HAMAP-Rule" id="MF_01106"/>
    </source>
</evidence>
<feature type="chain" id="PRO_5044906343" description="Arginine biosynthesis bifunctional protein ArgJ alpha chain" evidence="6">
    <location>
        <begin position="1"/>
        <end position="189"/>
    </location>
</feature>
<feature type="binding site" evidence="6">
    <location>
        <position position="190"/>
    </location>
    <ligand>
        <name>substrate</name>
    </ligand>
</feature>
<keyword evidence="8" id="KW-1185">Reference proteome</keyword>
<evidence type="ECO:0000256" key="4">
    <source>
        <dbReference type="ARBA" id="ARBA00022813"/>
    </source>
</evidence>
<feature type="active site" description="Nucleophile" evidence="6">
    <location>
        <position position="190"/>
    </location>
</feature>
<keyword evidence="6" id="KW-0511">Multifunctional enzyme</keyword>
<dbReference type="EMBL" id="JBHSSA010000041">
    <property type="protein sequence ID" value="MFC6253937.1"/>
    <property type="molecule type" value="Genomic_DNA"/>
</dbReference>
<keyword evidence="6" id="KW-0055">Arginine biosynthesis</keyword>
<feature type="site" description="Cleavage; by autolysis" evidence="6">
    <location>
        <begin position="189"/>
        <end position="190"/>
    </location>
</feature>
<gene>
    <name evidence="6 7" type="primary">argJ</name>
    <name evidence="7" type="ORF">ACFP1H_05005</name>
</gene>
<accession>A0ABW1T8M5</accession>
<dbReference type="RefSeq" id="WP_137630750.1">
    <property type="nucleotide sequence ID" value="NZ_BJDO01000014.1"/>
</dbReference>
<feature type="binding site" evidence="6">
    <location>
        <position position="277"/>
    </location>
    <ligand>
        <name>substrate</name>
    </ligand>
</feature>
<feature type="binding site" evidence="6">
    <location>
        <position position="404"/>
    </location>
    <ligand>
        <name>substrate</name>
    </ligand>
</feature>
<dbReference type="Gene3D" id="3.10.20.340">
    <property type="entry name" value="ArgJ beta chain, C-terminal domain"/>
    <property type="match status" value="1"/>
</dbReference>
<dbReference type="Pfam" id="PF01960">
    <property type="entry name" value="ArgJ"/>
    <property type="match status" value="1"/>
</dbReference>
<proteinExistence type="inferred from homology"/>
<comment type="function">
    <text evidence="6">Catalyzes two activities which are involved in the cyclic version of arginine biosynthesis: the synthesis of N-acetylglutamate from glutamate and acetyl-CoA as the acetyl donor, and of ornithine by transacetylation between N(2)-acetylornithine and glutamate.</text>
</comment>
<organism evidence="7 8">
    <name type="scientific">Secundilactobacillus hailunensis</name>
    <dbReference type="NCBI Taxonomy" id="2559923"/>
    <lineage>
        <taxon>Bacteria</taxon>
        <taxon>Bacillati</taxon>
        <taxon>Bacillota</taxon>
        <taxon>Bacilli</taxon>
        <taxon>Lactobacillales</taxon>
        <taxon>Lactobacillaceae</taxon>
        <taxon>Secundilactobacillus</taxon>
    </lineage>
</organism>
<dbReference type="InterPro" id="IPR042195">
    <property type="entry name" value="ArgJ_beta_C"/>
</dbReference>
<keyword evidence="4 6" id="KW-0068">Autocatalytic cleavage</keyword>
<keyword evidence="6" id="KW-0028">Amino-acid biosynthesis</keyword>
<dbReference type="Proteomes" id="UP001596190">
    <property type="component" value="Unassembled WGS sequence"/>
</dbReference>
<comment type="subcellular location">
    <subcellularLocation>
        <location evidence="6">Cytoplasm</location>
    </subcellularLocation>
</comment>
<dbReference type="EC" id="2.3.1.1" evidence="6"/>
<comment type="catalytic activity">
    <reaction evidence="6">
        <text>N(2)-acetyl-L-ornithine + L-glutamate = N-acetyl-L-glutamate + L-ornithine</text>
        <dbReference type="Rhea" id="RHEA:15349"/>
        <dbReference type="ChEBI" id="CHEBI:29985"/>
        <dbReference type="ChEBI" id="CHEBI:44337"/>
        <dbReference type="ChEBI" id="CHEBI:46911"/>
        <dbReference type="ChEBI" id="CHEBI:57805"/>
        <dbReference type="EC" id="2.3.1.35"/>
    </reaction>
</comment>
<dbReference type="PANTHER" id="PTHR23100:SF0">
    <property type="entry name" value="ARGININE BIOSYNTHESIS BIFUNCTIONAL PROTEIN ARGJ, MITOCHONDRIAL"/>
    <property type="match status" value="1"/>
</dbReference>